<evidence type="ECO:0000313" key="2">
    <source>
        <dbReference type="Proteomes" id="UP000198280"/>
    </source>
</evidence>
<reference evidence="1 2" key="1">
    <citation type="submission" date="2017-06" db="EMBL/GenBank/DDBJ databases">
        <authorList>
            <person name="Kim H.J."/>
            <person name="Triplett B.A."/>
        </authorList>
    </citation>
    <scope>NUCLEOTIDE SEQUENCE [LARGE SCALE GENOMIC DNA]</scope>
    <source>
        <strain evidence="1 2">CGMCC 4.1858</strain>
    </source>
</reference>
<organism evidence="1 2">
    <name type="scientific">Actinacidiphila glaucinigra</name>
    <dbReference type="NCBI Taxonomy" id="235986"/>
    <lineage>
        <taxon>Bacteria</taxon>
        <taxon>Bacillati</taxon>
        <taxon>Actinomycetota</taxon>
        <taxon>Actinomycetes</taxon>
        <taxon>Kitasatosporales</taxon>
        <taxon>Streptomycetaceae</taxon>
        <taxon>Actinacidiphila</taxon>
    </lineage>
</organism>
<protein>
    <submittedName>
        <fullName evidence="1">Uncharacterized protein</fullName>
    </submittedName>
</protein>
<proteinExistence type="predicted"/>
<name>A0A239NGE8_9ACTN</name>
<dbReference type="Proteomes" id="UP000198280">
    <property type="component" value="Unassembled WGS sequence"/>
</dbReference>
<keyword evidence="2" id="KW-1185">Reference proteome</keyword>
<dbReference type="EMBL" id="FZOF01000036">
    <property type="protein sequence ID" value="SNT54027.1"/>
    <property type="molecule type" value="Genomic_DNA"/>
</dbReference>
<accession>A0A239NGE8</accession>
<sequence length="119" mass="13122">MRGITFPAWRGPHYVTLAELLVGLGRYGLGLRWRVECDEHWDLPAELERHSAGEGMDALTLLSLTTPAVQLIDAEACGFAEGVLVVVLTEVDGSLWEVRAADERVLSELRHHYPGTTAL</sequence>
<dbReference type="AlphaFoldDB" id="A0A239NGE8"/>
<gene>
    <name evidence="1" type="ORF">SAMN05216252_13626</name>
</gene>
<dbReference type="OrthoDB" id="4211118at2"/>
<evidence type="ECO:0000313" key="1">
    <source>
        <dbReference type="EMBL" id="SNT54027.1"/>
    </source>
</evidence>